<keyword evidence="2" id="KW-1185">Reference proteome</keyword>
<protein>
    <submittedName>
        <fullName evidence="1">Uncharacterized protein</fullName>
    </submittedName>
</protein>
<organism evidence="1 2">
    <name type="scientific">Fragilariopsis cylindrus CCMP1102</name>
    <dbReference type="NCBI Taxonomy" id="635003"/>
    <lineage>
        <taxon>Eukaryota</taxon>
        <taxon>Sar</taxon>
        <taxon>Stramenopiles</taxon>
        <taxon>Ochrophyta</taxon>
        <taxon>Bacillariophyta</taxon>
        <taxon>Bacillariophyceae</taxon>
        <taxon>Bacillariophycidae</taxon>
        <taxon>Bacillariales</taxon>
        <taxon>Bacillariaceae</taxon>
        <taxon>Fragilariopsis</taxon>
    </lineage>
</organism>
<dbReference type="InParanoid" id="A0A1E7FHL2"/>
<name>A0A1E7FHL2_9STRA</name>
<gene>
    <name evidence="1" type="ORF">FRACYDRAFT_268724</name>
</gene>
<dbReference type="Proteomes" id="UP000095751">
    <property type="component" value="Unassembled WGS sequence"/>
</dbReference>
<evidence type="ECO:0000313" key="1">
    <source>
        <dbReference type="EMBL" id="OEU17525.1"/>
    </source>
</evidence>
<dbReference type="KEGG" id="fcy:FRACYDRAFT_268724"/>
<accession>A0A1E7FHL2</accession>
<sequence length="241" mass="28025">MKNHTTMAIQRFYADDSPFDERVEDLPPMPYYDVDDKPFDERSLCSKGDERSLCSKRDERSLCSTRLISENNIDAYEEDDNSTTYLHGTQYDDEFSFSLYDQSTIQTEESFDNPTILERIHSRKSRWRRYDYFTSRQTSPRCGSRILYNHDNDNDSDSNGSEQSEFSYSDISSLFMCTRLGKGSFIEDGSNVFCMIMKDLKAVFYLPPCSFRSKPFPKPEDWKEYTSLHACLDASAAISCN</sequence>
<dbReference type="EMBL" id="KV784357">
    <property type="protein sequence ID" value="OEU17525.1"/>
    <property type="molecule type" value="Genomic_DNA"/>
</dbReference>
<dbReference type="AlphaFoldDB" id="A0A1E7FHL2"/>
<reference evidence="1 2" key="1">
    <citation type="submission" date="2016-09" db="EMBL/GenBank/DDBJ databases">
        <title>Extensive genetic diversity and differential bi-allelic expression allows diatom success in the polar Southern Ocean.</title>
        <authorList>
            <consortium name="DOE Joint Genome Institute"/>
            <person name="Mock T."/>
            <person name="Otillar R.P."/>
            <person name="Strauss J."/>
            <person name="Dupont C."/>
            <person name="Frickenhaus S."/>
            <person name="Maumus F."/>
            <person name="Mcmullan M."/>
            <person name="Sanges R."/>
            <person name="Schmutz J."/>
            <person name="Toseland A."/>
            <person name="Valas R."/>
            <person name="Veluchamy A."/>
            <person name="Ward B.J."/>
            <person name="Allen A."/>
            <person name="Barry K."/>
            <person name="Falciatore A."/>
            <person name="Ferrante M."/>
            <person name="Fortunato A.E."/>
            <person name="Gloeckner G."/>
            <person name="Gruber A."/>
            <person name="Hipkin R."/>
            <person name="Janech M."/>
            <person name="Kroth P."/>
            <person name="Leese F."/>
            <person name="Lindquist E."/>
            <person name="Lyon B.R."/>
            <person name="Martin J."/>
            <person name="Mayer C."/>
            <person name="Parker M."/>
            <person name="Quesneville H."/>
            <person name="Raymond J."/>
            <person name="Uhlig C."/>
            <person name="Valentin K.U."/>
            <person name="Worden A.Z."/>
            <person name="Armbrust E.V."/>
            <person name="Bowler C."/>
            <person name="Green B."/>
            <person name="Moulton V."/>
            <person name="Van Oosterhout C."/>
            <person name="Grigoriev I."/>
        </authorList>
    </citation>
    <scope>NUCLEOTIDE SEQUENCE [LARGE SCALE GENOMIC DNA]</scope>
    <source>
        <strain evidence="1 2">CCMP1102</strain>
    </source>
</reference>
<evidence type="ECO:0000313" key="2">
    <source>
        <dbReference type="Proteomes" id="UP000095751"/>
    </source>
</evidence>
<proteinExistence type="predicted"/>